<dbReference type="AlphaFoldDB" id="A0AAE1HAC1"/>
<sequence length="59" mass="6423">DEIISITSGSSDKGWDSDSMIFQDMDGSLSPFMRAKILSLTTTVLTALRSGNLENTRVL</sequence>
<name>A0AAE1HAC1_9NEOP</name>
<comment type="caution">
    <text evidence="1">The sequence shown here is derived from an EMBL/GenBank/DDBJ whole genome shotgun (WGS) entry which is preliminary data.</text>
</comment>
<keyword evidence="2" id="KW-1185">Reference proteome</keyword>
<keyword evidence="1" id="KW-0132">Cell division</keyword>
<keyword evidence="1" id="KW-0131">Cell cycle</keyword>
<feature type="non-terminal residue" evidence="1">
    <location>
        <position position="1"/>
    </location>
</feature>
<evidence type="ECO:0000313" key="2">
    <source>
        <dbReference type="Proteomes" id="UP001219518"/>
    </source>
</evidence>
<proteinExistence type="predicted"/>
<accession>A0AAE1HAC1</accession>
<dbReference type="GO" id="GO:0051301">
    <property type="term" value="P:cell division"/>
    <property type="evidence" value="ECO:0007669"/>
    <property type="project" value="UniProtKB-KW"/>
</dbReference>
<organism evidence="1 2">
    <name type="scientific">Frankliniella fusca</name>
    <dbReference type="NCBI Taxonomy" id="407009"/>
    <lineage>
        <taxon>Eukaryota</taxon>
        <taxon>Metazoa</taxon>
        <taxon>Ecdysozoa</taxon>
        <taxon>Arthropoda</taxon>
        <taxon>Hexapoda</taxon>
        <taxon>Insecta</taxon>
        <taxon>Pterygota</taxon>
        <taxon>Neoptera</taxon>
        <taxon>Paraneoptera</taxon>
        <taxon>Thysanoptera</taxon>
        <taxon>Terebrantia</taxon>
        <taxon>Thripoidea</taxon>
        <taxon>Thripidae</taxon>
        <taxon>Frankliniella</taxon>
    </lineage>
</organism>
<reference evidence="1" key="2">
    <citation type="journal article" date="2023" name="BMC Genomics">
        <title>Pest status, molecular evolution, and epigenetic factors derived from the genome assembly of Frankliniella fusca, a thysanopteran phytovirus vector.</title>
        <authorList>
            <person name="Catto M.A."/>
            <person name="Labadie P.E."/>
            <person name="Jacobson A.L."/>
            <person name="Kennedy G.G."/>
            <person name="Srinivasan R."/>
            <person name="Hunt B.G."/>
        </authorList>
    </citation>
    <scope>NUCLEOTIDE SEQUENCE</scope>
    <source>
        <strain evidence="1">PL_HMW_Pooled</strain>
    </source>
</reference>
<dbReference type="Proteomes" id="UP001219518">
    <property type="component" value="Unassembled WGS sequence"/>
</dbReference>
<protein>
    <submittedName>
        <fullName evidence="1">Cell division protein WhiA</fullName>
    </submittedName>
</protein>
<gene>
    <name evidence="1" type="ORF">KUF71_026154</name>
</gene>
<evidence type="ECO:0000313" key="1">
    <source>
        <dbReference type="EMBL" id="KAK3917333.1"/>
    </source>
</evidence>
<dbReference type="EMBL" id="JAHWGI010000718">
    <property type="protein sequence ID" value="KAK3917333.1"/>
    <property type="molecule type" value="Genomic_DNA"/>
</dbReference>
<reference evidence="1" key="1">
    <citation type="submission" date="2021-07" db="EMBL/GenBank/DDBJ databases">
        <authorList>
            <person name="Catto M.A."/>
            <person name="Jacobson A."/>
            <person name="Kennedy G."/>
            <person name="Labadie P."/>
            <person name="Hunt B.G."/>
            <person name="Srinivasan R."/>
        </authorList>
    </citation>
    <scope>NUCLEOTIDE SEQUENCE</scope>
    <source>
        <strain evidence="1">PL_HMW_Pooled</strain>
        <tissue evidence="1">Head</tissue>
    </source>
</reference>